<dbReference type="AlphaFoldDB" id="A0AAD8P2C1"/>
<protein>
    <submittedName>
        <fullName evidence="1">Uncharacterized protein</fullName>
    </submittedName>
</protein>
<accession>A0AAD8P2C1</accession>
<proteinExistence type="predicted"/>
<sequence>MHILKANITYCRSTDCRLRVYGRLSSITGQNANCRFLVLDCNLHYIRAQVTSCIFFVIGQNAAHGMRY</sequence>
<name>A0AAD8P2C1_TARER</name>
<evidence type="ECO:0000313" key="2">
    <source>
        <dbReference type="Proteomes" id="UP001229421"/>
    </source>
</evidence>
<reference evidence="1" key="1">
    <citation type="journal article" date="2023" name="bioRxiv">
        <title>Improved chromosome-level genome assembly for marigold (Tagetes erecta).</title>
        <authorList>
            <person name="Jiang F."/>
            <person name="Yuan L."/>
            <person name="Wang S."/>
            <person name="Wang H."/>
            <person name="Xu D."/>
            <person name="Wang A."/>
            <person name="Fan W."/>
        </authorList>
    </citation>
    <scope>NUCLEOTIDE SEQUENCE</scope>
    <source>
        <strain evidence="1">WSJ</strain>
        <tissue evidence="1">Leaf</tissue>
    </source>
</reference>
<dbReference type="EMBL" id="JAUHHV010000003">
    <property type="protein sequence ID" value="KAK1429542.1"/>
    <property type="molecule type" value="Genomic_DNA"/>
</dbReference>
<comment type="caution">
    <text evidence="1">The sequence shown here is derived from an EMBL/GenBank/DDBJ whole genome shotgun (WGS) entry which is preliminary data.</text>
</comment>
<organism evidence="1 2">
    <name type="scientific">Tagetes erecta</name>
    <name type="common">African marigold</name>
    <dbReference type="NCBI Taxonomy" id="13708"/>
    <lineage>
        <taxon>Eukaryota</taxon>
        <taxon>Viridiplantae</taxon>
        <taxon>Streptophyta</taxon>
        <taxon>Embryophyta</taxon>
        <taxon>Tracheophyta</taxon>
        <taxon>Spermatophyta</taxon>
        <taxon>Magnoliopsida</taxon>
        <taxon>eudicotyledons</taxon>
        <taxon>Gunneridae</taxon>
        <taxon>Pentapetalae</taxon>
        <taxon>asterids</taxon>
        <taxon>campanulids</taxon>
        <taxon>Asterales</taxon>
        <taxon>Asteraceae</taxon>
        <taxon>Asteroideae</taxon>
        <taxon>Heliantheae alliance</taxon>
        <taxon>Tageteae</taxon>
        <taxon>Tagetes</taxon>
    </lineage>
</organism>
<gene>
    <name evidence="1" type="ORF">QVD17_11753</name>
</gene>
<dbReference type="Proteomes" id="UP001229421">
    <property type="component" value="Unassembled WGS sequence"/>
</dbReference>
<keyword evidence="2" id="KW-1185">Reference proteome</keyword>
<evidence type="ECO:0000313" key="1">
    <source>
        <dbReference type="EMBL" id="KAK1429542.1"/>
    </source>
</evidence>